<dbReference type="RefSeq" id="WP_382175272.1">
    <property type="nucleotide sequence ID" value="NZ_JBHRXX010000007.1"/>
</dbReference>
<dbReference type="EMBL" id="JBHRXX010000007">
    <property type="protein sequence ID" value="MFC3684893.1"/>
    <property type="molecule type" value="Genomic_DNA"/>
</dbReference>
<dbReference type="Pfam" id="PF01177">
    <property type="entry name" value="Asp_Glu_race"/>
    <property type="match status" value="1"/>
</dbReference>
<keyword evidence="3" id="KW-1185">Reference proteome</keyword>
<proteinExistence type="inferred from homology"/>
<name>A0ABV7W6J8_9BURK</name>
<comment type="similarity">
    <text evidence="1">Belongs to the HyuE racemase family.</text>
</comment>
<organism evidence="2 3">
    <name type="scientific">Hydrogenophaga luteola</name>
    <dbReference type="NCBI Taxonomy" id="1591122"/>
    <lineage>
        <taxon>Bacteria</taxon>
        <taxon>Pseudomonadati</taxon>
        <taxon>Pseudomonadota</taxon>
        <taxon>Betaproteobacteria</taxon>
        <taxon>Burkholderiales</taxon>
        <taxon>Comamonadaceae</taxon>
        <taxon>Hydrogenophaga</taxon>
    </lineage>
</organism>
<dbReference type="Proteomes" id="UP001595729">
    <property type="component" value="Unassembled WGS sequence"/>
</dbReference>
<dbReference type="PANTHER" id="PTHR28047:SF5">
    <property type="entry name" value="PROTEIN DCG1"/>
    <property type="match status" value="1"/>
</dbReference>
<sequence>MRLLVINANTSDIVTEKVAAQARRSASPGTEIVPVTGTFGARVIATRAELAMGEHSTIVLAARHAEGCDAVVVAVSYDTGVRAARELLPVPVVGMTEAALHTACMLGGRMGIILFGRRVLPLYQELVASYGLSSRIAGWRALESTAAYGRGTHDELDREIERTACDLVERDGAEVVVLTGAVMAGVPARVQGAVPVPVVDCIDAAVRQAELLAQLKLPKPTAGSYALPPPRELVDVDHAIAARLGRGA</sequence>
<dbReference type="Gene3D" id="3.40.50.12500">
    <property type="match status" value="1"/>
</dbReference>
<reference evidence="3" key="1">
    <citation type="journal article" date="2019" name="Int. J. Syst. Evol. Microbiol.">
        <title>The Global Catalogue of Microorganisms (GCM) 10K type strain sequencing project: providing services to taxonomists for standard genome sequencing and annotation.</title>
        <authorList>
            <consortium name="The Broad Institute Genomics Platform"/>
            <consortium name="The Broad Institute Genome Sequencing Center for Infectious Disease"/>
            <person name="Wu L."/>
            <person name="Ma J."/>
        </authorList>
    </citation>
    <scope>NUCLEOTIDE SEQUENCE [LARGE SCALE GENOMIC DNA]</scope>
    <source>
        <strain evidence="3">KCTC 42501</strain>
    </source>
</reference>
<accession>A0ABV7W6J8</accession>
<evidence type="ECO:0000313" key="2">
    <source>
        <dbReference type="EMBL" id="MFC3684893.1"/>
    </source>
</evidence>
<dbReference type="InterPro" id="IPR053714">
    <property type="entry name" value="Iso_Racemase_Enz_sf"/>
</dbReference>
<dbReference type="InterPro" id="IPR015942">
    <property type="entry name" value="Asp/Glu/hydantoin_racemase"/>
</dbReference>
<evidence type="ECO:0000313" key="3">
    <source>
        <dbReference type="Proteomes" id="UP001595729"/>
    </source>
</evidence>
<protein>
    <submittedName>
        <fullName evidence="2">Aspartate/glutamate racemase family protein</fullName>
    </submittedName>
</protein>
<gene>
    <name evidence="2" type="ORF">ACFOPI_14915</name>
</gene>
<comment type="caution">
    <text evidence="2">The sequence shown here is derived from an EMBL/GenBank/DDBJ whole genome shotgun (WGS) entry which is preliminary data.</text>
</comment>
<dbReference type="InterPro" id="IPR052186">
    <property type="entry name" value="Hydantoin_racemase-like"/>
</dbReference>
<dbReference type="PANTHER" id="PTHR28047">
    <property type="entry name" value="PROTEIN DCG1"/>
    <property type="match status" value="1"/>
</dbReference>
<evidence type="ECO:0000256" key="1">
    <source>
        <dbReference type="ARBA" id="ARBA00038414"/>
    </source>
</evidence>